<dbReference type="InterPro" id="IPR008909">
    <property type="entry name" value="DALR_anticod-bd"/>
</dbReference>
<keyword evidence="7 9" id="KW-0030">Aminoacyl-tRNA synthetase</keyword>
<dbReference type="SMART" id="SM01016">
    <property type="entry name" value="Arg_tRNA_synt_N"/>
    <property type="match status" value="1"/>
</dbReference>
<dbReference type="InterPro" id="IPR036695">
    <property type="entry name" value="Arg-tRNA-synth_N_sf"/>
</dbReference>
<evidence type="ECO:0000259" key="12">
    <source>
        <dbReference type="SMART" id="SM01016"/>
    </source>
</evidence>
<evidence type="ECO:0000259" key="11">
    <source>
        <dbReference type="SMART" id="SM00836"/>
    </source>
</evidence>
<dbReference type="InterPro" id="IPR001412">
    <property type="entry name" value="aa-tRNA-synth_I_CS"/>
</dbReference>
<dbReference type="GO" id="GO:0004814">
    <property type="term" value="F:arginine-tRNA ligase activity"/>
    <property type="evidence" value="ECO:0007669"/>
    <property type="project" value="UniProtKB-EC"/>
</dbReference>
<comment type="subcellular location">
    <subcellularLocation>
        <location evidence="9">Cytoplasm</location>
    </subcellularLocation>
</comment>
<feature type="short sequence motif" description="'HIGH' region" evidence="9">
    <location>
        <begin position="131"/>
        <end position="141"/>
    </location>
</feature>
<keyword evidence="4 9" id="KW-0547">Nucleotide-binding</keyword>
<evidence type="ECO:0000313" key="13">
    <source>
        <dbReference type="EMBL" id="WBO22035.1"/>
    </source>
</evidence>
<keyword evidence="5 9" id="KW-0067">ATP-binding</keyword>
<dbReference type="InterPro" id="IPR001278">
    <property type="entry name" value="Arg-tRNA-ligase"/>
</dbReference>
<evidence type="ECO:0000256" key="1">
    <source>
        <dbReference type="ARBA" id="ARBA00005594"/>
    </source>
</evidence>
<evidence type="ECO:0000313" key="14">
    <source>
        <dbReference type="Proteomes" id="UP001210865"/>
    </source>
</evidence>
<keyword evidence="3 9" id="KW-0436">Ligase</keyword>
<dbReference type="EMBL" id="CP115174">
    <property type="protein sequence ID" value="WBO22035.1"/>
    <property type="molecule type" value="Genomic_DNA"/>
</dbReference>
<dbReference type="PROSITE" id="PS00178">
    <property type="entry name" value="AA_TRNA_LIGASE_I"/>
    <property type="match status" value="1"/>
</dbReference>
<dbReference type="Gene3D" id="1.10.730.10">
    <property type="entry name" value="Isoleucyl-tRNA Synthetase, Domain 1"/>
    <property type="match status" value="1"/>
</dbReference>
<dbReference type="SMART" id="SM00836">
    <property type="entry name" value="DALR_1"/>
    <property type="match status" value="1"/>
</dbReference>
<comment type="subunit">
    <text evidence="9">Monomer.</text>
</comment>
<dbReference type="PANTHER" id="PTHR11956:SF5">
    <property type="entry name" value="ARGININE--TRNA LIGASE, CYTOPLASMIC"/>
    <property type="match status" value="1"/>
</dbReference>
<dbReference type="Pfam" id="PF03485">
    <property type="entry name" value="Arg_tRNA_synt_N"/>
    <property type="match status" value="1"/>
</dbReference>
<dbReference type="Pfam" id="PF00750">
    <property type="entry name" value="tRNA-synt_1d"/>
    <property type="match status" value="1"/>
</dbReference>
<evidence type="ECO:0000256" key="7">
    <source>
        <dbReference type="ARBA" id="ARBA00023146"/>
    </source>
</evidence>
<evidence type="ECO:0000256" key="2">
    <source>
        <dbReference type="ARBA" id="ARBA00022490"/>
    </source>
</evidence>
<dbReference type="SUPFAM" id="SSF55190">
    <property type="entry name" value="Arginyl-tRNA synthetase (ArgRS), N-terminal 'additional' domain"/>
    <property type="match status" value="1"/>
</dbReference>
<feature type="domain" description="DALR anticodon binding" evidence="11">
    <location>
        <begin position="451"/>
        <end position="574"/>
    </location>
</feature>
<dbReference type="HAMAP" id="MF_00123">
    <property type="entry name" value="Arg_tRNA_synth"/>
    <property type="match status" value="1"/>
</dbReference>
<dbReference type="InterPro" id="IPR005148">
    <property type="entry name" value="Arg-tRNA-synth_N"/>
</dbReference>
<dbReference type="InterPro" id="IPR009080">
    <property type="entry name" value="tRNAsynth_Ia_anticodon-bd"/>
</dbReference>
<evidence type="ECO:0000256" key="9">
    <source>
        <dbReference type="HAMAP-Rule" id="MF_00123"/>
    </source>
</evidence>
<proteinExistence type="inferred from homology"/>
<evidence type="ECO:0000256" key="5">
    <source>
        <dbReference type="ARBA" id="ARBA00022840"/>
    </source>
</evidence>
<dbReference type="Pfam" id="PF05746">
    <property type="entry name" value="DALR_1"/>
    <property type="match status" value="1"/>
</dbReference>
<sequence>MTLYIRFAEEIGRILDSLETEGVIPAGLSRRAVSIEPPRDPSHGDLSTNAAMVLAKPAGSNPRALATALAAKLEQVAGVTAVEIAGPGFLNLRLAPDVWRGELATILGQGGDYGRSTAGEGHRVNVEYVSANPTGPMHMGHCRGAVVGDALASLLAFVGHPVTREYYVNDAGAQVQTLGRSAHLRYREALGEDIGEIPEGYYPGDYLKPVGAALAAEFGTRYAAAPEAAWLDLFRTRAVAAMMDMIRADLALLGIHHDIFSSEAAVQDAGRVEAAFAALEAKGLLYQGVLEPPKGKLPDDWEPVEMTLFRATQFGDDQDRPVRNSKGGLTYFGTDLAYHAQKAEQAEELIDIWGADHGGTVKRIEAAVAALTGGEKRFDVKLVQMVKLLRNGEPVKMSKRSGQFVTLADVVQEVGRDVVRFTMLTRKSDAQMDFDFAKVVEASKDNPVFYVQYAHTRIRSVQRKAKELGLDDAGADLTLLDDEELGLVKFAAQFPRIVEQAAATREPHRVAFYLYDCAAAFHALWNRGNDRPDRRFLVQDDPATTQARLSLAEGLGQVLRNGLSIMGVAAAEEM</sequence>
<keyword evidence="2 9" id="KW-0963">Cytoplasm</keyword>
<evidence type="ECO:0000256" key="8">
    <source>
        <dbReference type="ARBA" id="ARBA00049339"/>
    </source>
</evidence>
<reference evidence="13 14" key="1">
    <citation type="submission" date="2022-12" db="EMBL/GenBank/DDBJ databases">
        <title>Sphingomonas abieness sp. nov., an endophytic bacterium isolated from Abies koreana.</title>
        <authorList>
            <person name="Jiang L."/>
            <person name="Lee J."/>
        </authorList>
    </citation>
    <scope>NUCLEOTIDE SEQUENCE [LARGE SCALE GENOMIC DNA]</scope>
    <source>
        <strain evidence="14">PAMB 00755</strain>
    </source>
</reference>
<comment type="similarity">
    <text evidence="1 9 10">Belongs to the class-I aminoacyl-tRNA synthetase family.</text>
</comment>
<dbReference type="Gene3D" id="3.30.1360.70">
    <property type="entry name" value="Arginyl tRNA synthetase N-terminal domain"/>
    <property type="match status" value="1"/>
</dbReference>
<dbReference type="NCBIfam" id="TIGR00456">
    <property type="entry name" value="argS"/>
    <property type="match status" value="1"/>
</dbReference>
<dbReference type="Gene3D" id="3.40.50.620">
    <property type="entry name" value="HUPs"/>
    <property type="match status" value="1"/>
</dbReference>
<dbReference type="CDD" id="cd00671">
    <property type="entry name" value="ArgRS_core"/>
    <property type="match status" value="1"/>
</dbReference>
<gene>
    <name evidence="9 13" type="primary">argS</name>
    <name evidence="13" type="ORF">PBT88_18035</name>
</gene>
<evidence type="ECO:0000256" key="6">
    <source>
        <dbReference type="ARBA" id="ARBA00022917"/>
    </source>
</evidence>
<dbReference type="PANTHER" id="PTHR11956">
    <property type="entry name" value="ARGINYL-TRNA SYNTHETASE"/>
    <property type="match status" value="1"/>
</dbReference>
<dbReference type="PRINTS" id="PR01038">
    <property type="entry name" value="TRNASYNTHARG"/>
</dbReference>
<name>A0ABY7NMH6_9SPHN</name>
<comment type="catalytic activity">
    <reaction evidence="8 9">
        <text>tRNA(Arg) + L-arginine + ATP = L-arginyl-tRNA(Arg) + AMP + diphosphate</text>
        <dbReference type="Rhea" id="RHEA:20301"/>
        <dbReference type="Rhea" id="RHEA-COMP:9658"/>
        <dbReference type="Rhea" id="RHEA-COMP:9673"/>
        <dbReference type="ChEBI" id="CHEBI:30616"/>
        <dbReference type="ChEBI" id="CHEBI:32682"/>
        <dbReference type="ChEBI" id="CHEBI:33019"/>
        <dbReference type="ChEBI" id="CHEBI:78442"/>
        <dbReference type="ChEBI" id="CHEBI:78513"/>
        <dbReference type="ChEBI" id="CHEBI:456215"/>
        <dbReference type="EC" id="6.1.1.19"/>
    </reaction>
</comment>
<dbReference type="InterPro" id="IPR035684">
    <property type="entry name" value="ArgRS_core"/>
</dbReference>
<dbReference type="EC" id="6.1.1.19" evidence="9"/>
<dbReference type="RefSeq" id="WP_270076683.1">
    <property type="nucleotide sequence ID" value="NZ_CP115174.1"/>
</dbReference>
<organism evidence="13 14">
    <name type="scientific">Sphingomonas abietis</name>
    <dbReference type="NCBI Taxonomy" id="3012344"/>
    <lineage>
        <taxon>Bacteria</taxon>
        <taxon>Pseudomonadati</taxon>
        <taxon>Pseudomonadota</taxon>
        <taxon>Alphaproteobacteria</taxon>
        <taxon>Sphingomonadales</taxon>
        <taxon>Sphingomonadaceae</taxon>
        <taxon>Sphingomonas</taxon>
    </lineage>
</organism>
<protein>
    <recommendedName>
        <fullName evidence="9">Arginine--tRNA ligase</fullName>
        <ecNumber evidence="9">6.1.1.19</ecNumber>
    </recommendedName>
    <alternativeName>
        <fullName evidence="9">Arginyl-tRNA synthetase</fullName>
        <shortName evidence="9">ArgRS</shortName>
    </alternativeName>
</protein>
<feature type="domain" description="Arginyl tRNA synthetase N-terminal" evidence="12">
    <location>
        <begin position="5"/>
        <end position="94"/>
    </location>
</feature>
<evidence type="ECO:0000256" key="4">
    <source>
        <dbReference type="ARBA" id="ARBA00022741"/>
    </source>
</evidence>
<keyword evidence="14" id="KW-1185">Reference proteome</keyword>
<dbReference type="Proteomes" id="UP001210865">
    <property type="component" value="Chromosome"/>
</dbReference>
<evidence type="ECO:0000256" key="10">
    <source>
        <dbReference type="RuleBase" id="RU363038"/>
    </source>
</evidence>
<dbReference type="SUPFAM" id="SSF52374">
    <property type="entry name" value="Nucleotidylyl transferase"/>
    <property type="match status" value="1"/>
</dbReference>
<dbReference type="InterPro" id="IPR014729">
    <property type="entry name" value="Rossmann-like_a/b/a_fold"/>
</dbReference>
<keyword evidence="6 9" id="KW-0648">Protein biosynthesis</keyword>
<accession>A0ABY7NMH6</accession>
<evidence type="ECO:0000256" key="3">
    <source>
        <dbReference type="ARBA" id="ARBA00022598"/>
    </source>
</evidence>
<dbReference type="SUPFAM" id="SSF47323">
    <property type="entry name" value="Anticodon-binding domain of a subclass of class I aminoacyl-tRNA synthetases"/>
    <property type="match status" value="1"/>
</dbReference>